<dbReference type="PANTHER" id="PTHR21621">
    <property type="entry name" value="RIBOSOMAL PROTEIN S6 MODIFICATION PROTEIN"/>
    <property type="match status" value="1"/>
</dbReference>
<reference evidence="4" key="1">
    <citation type="submission" date="2009-09" db="EMBL/GenBank/DDBJ databases">
        <title>The complete genome of Nakamurella multipartita DSM 44233.</title>
        <authorList>
            <consortium name="US DOE Joint Genome Institute (JGI-PGF)"/>
            <person name="Lucas S."/>
            <person name="Copeland A."/>
            <person name="Lapidus A."/>
            <person name="Glavina del Rio T."/>
            <person name="Dalin E."/>
            <person name="Tice H."/>
            <person name="Bruce D."/>
            <person name="Goodwin L."/>
            <person name="Pitluck S."/>
            <person name="Kyrpides N."/>
            <person name="Mavromatis K."/>
            <person name="Ivanova N."/>
            <person name="Ovchinnikova G."/>
            <person name="Sims D."/>
            <person name="Meincke L."/>
            <person name="Brettin T."/>
            <person name="Detter J.C."/>
            <person name="Han C."/>
            <person name="Larimer F."/>
            <person name="Land M."/>
            <person name="Hauser L."/>
            <person name="Markowitz V."/>
            <person name="Cheng J.-F."/>
            <person name="Hugenholtz P."/>
            <person name="Woyke T."/>
            <person name="Wu D."/>
            <person name="Klenk H.-P."/>
            <person name="Eisen J.A."/>
        </authorList>
    </citation>
    <scope>NUCLEOTIDE SEQUENCE [LARGE SCALE GENOMIC DNA]</scope>
    <source>
        <strain evidence="4">ATCC 700099 / DSM 44233 / CIP 104796 / JCM 9543 / NBRC 105858 / Y-104</strain>
    </source>
</reference>
<feature type="domain" description="ATP-grasp" evidence="2">
    <location>
        <begin position="122"/>
        <end position="297"/>
    </location>
</feature>
<gene>
    <name evidence="3" type="ordered locus">Namu_2371</name>
</gene>
<reference evidence="3 4" key="2">
    <citation type="journal article" date="2010" name="Stand. Genomic Sci.">
        <title>Complete genome sequence of Nakamurella multipartita type strain (Y-104).</title>
        <authorList>
            <person name="Tice H."/>
            <person name="Mayilraj S."/>
            <person name="Sims D."/>
            <person name="Lapidus A."/>
            <person name="Nolan M."/>
            <person name="Lucas S."/>
            <person name="Glavina Del Rio T."/>
            <person name="Copeland A."/>
            <person name="Cheng J.F."/>
            <person name="Meincke L."/>
            <person name="Bruce D."/>
            <person name="Goodwin L."/>
            <person name="Pitluck S."/>
            <person name="Ivanova N."/>
            <person name="Mavromatis K."/>
            <person name="Ovchinnikova G."/>
            <person name="Pati A."/>
            <person name="Chen A."/>
            <person name="Palaniappan K."/>
            <person name="Land M."/>
            <person name="Hauser L."/>
            <person name="Chang Y.J."/>
            <person name="Jeffries C.D."/>
            <person name="Detter J.C."/>
            <person name="Brettin T."/>
            <person name="Rohde M."/>
            <person name="Goker M."/>
            <person name="Bristow J."/>
            <person name="Eisen J.A."/>
            <person name="Markowitz V."/>
            <person name="Hugenholtz P."/>
            <person name="Kyrpides N.C."/>
            <person name="Klenk H.P."/>
            <person name="Chen F."/>
        </authorList>
    </citation>
    <scope>NUCLEOTIDE SEQUENCE [LARGE SCALE GENOMIC DNA]</scope>
    <source>
        <strain evidence="4">ATCC 700099 / DSM 44233 / CIP 104796 / JCM 9543 / NBRC 105858 / Y-104</strain>
    </source>
</reference>
<dbReference type="SUPFAM" id="SSF56059">
    <property type="entry name" value="Glutathione synthetase ATP-binding domain-like"/>
    <property type="match status" value="1"/>
</dbReference>
<dbReference type="STRING" id="479431.Namu_2371"/>
<evidence type="ECO:0000313" key="4">
    <source>
        <dbReference type="Proteomes" id="UP000002218"/>
    </source>
</evidence>
<dbReference type="KEGG" id="nml:Namu_2371"/>
<evidence type="ECO:0000259" key="2">
    <source>
        <dbReference type="PROSITE" id="PS50975"/>
    </source>
</evidence>
<dbReference type="GO" id="GO:0005737">
    <property type="term" value="C:cytoplasm"/>
    <property type="evidence" value="ECO:0007669"/>
    <property type="project" value="TreeGrafter"/>
</dbReference>
<dbReference type="GO" id="GO:0018169">
    <property type="term" value="F:ribosomal S6-glutamic acid ligase activity"/>
    <property type="evidence" value="ECO:0007669"/>
    <property type="project" value="TreeGrafter"/>
</dbReference>
<dbReference type="GO" id="GO:0046872">
    <property type="term" value="F:metal ion binding"/>
    <property type="evidence" value="ECO:0007669"/>
    <property type="project" value="InterPro"/>
</dbReference>
<protein>
    <submittedName>
        <fullName evidence="3">RimK domain protein ATP-grasp</fullName>
    </submittedName>
</protein>
<accession>C8XKI4</accession>
<name>C8XKI4_NAKMY</name>
<dbReference type="PROSITE" id="PS50975">
    <property type="entry name" value="ATP_GRASP"/>
    <property type="match status" value="1"/>
</dbReference>
<dbReference type="PANTHER" id="PTHR21621:SF0">
    <property type="entry name" value="BETA-CITRYLGLUTAMATE SYNTHASE B-RELATED"/>
    <property type="match status" value="1"/>
</dbReference>
<dbReference type="AlphaFoldDB" id="C8XKI4"/>
<dbReference type="Gene3D" id="3.30.470.20">
    <property type="entry name" value="ATP-grasp fold, B domain"/>
    <property type="match status" value="1"/>
</dbReference>
<dbReference type="OrthoDB" id="9794735at2"/>
<evidence type="ECO:0000256" key="1">
    <source>
        <dbReference type="PROSITE-ProRule" id="PRU00409"/>
    </source>
</evidence>
<dbReference type="eggNOG" id="COG0189">
    <property type="taxonomic scope" value="Bacteria"/>
</dbReference>
<dbReference type="Proteomes" id="UP000002218">
    <property type="component" value="Chromosome"/>
</dbReference>
<keyword evidence="4" id="KW-1185">Reference proteome</keyword>
<dbReference type="InParanoid" id="C8XKI4"/>
<dbReference type="InterPro" id="IPR011761">
    <property type="entry name" value="ATP-grasp"/>
</dbReference>
<dbReference type="EMBL" id="CP001737">
    <property type="protein sequence ID" value="ACV78746.1"/>
    <property type="molecule type" value="Genomic_DNA"/>
</dbReference>
<dbReference type="GO" id="GO:0009432">
    <property type="term" value="P:SOS response"/>
    <property type="evidence" value="ECO:0007669"/>
    <property type="project" value="TreeGrafter"/>
</dbReference>
<dbReference type="RefSeq" id="WP_015747635.1">
    <property type="nucleotide sequence ID" value="NC_013235.1"/>
</dbReference>
<dbReference type="GO" id="GO:0005524">
    <property type="term" value="F:ATP binding"/>
    <property type="evidence" value="ECO:0007669"/>
    <property type="project" value="UniProtKB-UniRule"/>
</dbReference>
<evidence type="ECO:0000313" key="3">
    <source>
        <dbReference type="EMBL" id="ACV78746.1"/>
    </source>
</evidence>
<keyword evidence="1" id="KW-0547">Nucleotide-binding</keyword>
<sequence>MILFYGRLDDAPLRRAVEAARESGVEHVLIEQRLLARHDLVLHADEGGGAGCVVVAGTTVPLGDVRAAYLRPLEVAVDGDVVDQLRARTFHAGLMEWADVTGALVINRPTAMESNSSKPFQAQLIARAGFAVPETLVTSEPVLAAEFRRQHGRVIYKSVSGVRSIVRELDDAAAARLDRVRSVPTMFQAYVPGVDVRVHVVGSRVFATEITSASTDYRYAARDGNEALLAAVELPEGVAAQCVQLSTQLHLPLCGIDLRRRPDGRWVCFEVNPMPAYSYYEANTGQPIAQAIVELCAEPRPAPPLTAGR</sequence>
<proteinExistence type="predicted"/>
<dbReference type="InterPro" id="IPR013651">
    <property type="entry name" value="ATP-grasp_RimK-type"/>
</dbReference>
<organism evidence="3 4">
    <name type="scientific">Nakamurella multipartita (strain ATCC 700099 / DSM 44233 / CIP 104796 / JCM 9543 / NBRC 105858 / Y-104)</name>
    <name type="common">Microsphaera multipartita</name>
    <dbReference type="NCBI Taxonomy" id="479431"/>
    <lineage>
        <taxon>Bacteria</taxon>
        <taxon>Bacillati</taxon>
        <taxon>Actinomycetota</taxon>
        <taxon>Actinomycetes</taxon>
        <taxon>Nakamurellales</taxon>
        <taxon>Nakamurellaceae</taxon>
        <taxon>Nakamurella</taxon>
    </lineage>
</organism>
<dbReference type="Pfam" id="PF08443">
    <property type="entry name" value="RimK"/>
    <property type="match status" value="1"/>
</dbReference>
<keyword evidence="1" id="KW-0067">ATP-binding</keyword>
<dbReference type="HOGENOM" id="CLU_055286_1_0_11"/>